<evidence type="ECO:0000256" key="1">
    <source>
        <dbReference type="SAM" id="MobiDB-lite"/>
    </source>
</evidence>
<sequence length="96" mass="10285">MTVRIPSTGPASSGVDDQDLDRLPPARFAYDLSTWKEITHLLANLPVSLFGFVYVVSVLVTGTAMTVTVIGFPLLAAGLMGARQLGRLERGRARAL</sequence>
<keyword evidence="2" id="KW-0812">Transmembrane</keyword>
<feature type="non-terminal residue" evidence="4">
    <location>
        <position position="96"/>
    </location>
</feature>
<evidence type="ECO:0000259" key="3">
    <source>
        <dbReference type="Pfam" id="PF13796"/>
    </source>
</evidence>
<organism evidence="4 5">
    <name type="scientific">Streptomyces carpinensis</name>
    <dbReference type="NCBI Taxonomy" id="66369"/>
    <lineage>
        <taxon>Bacteria</taxon>
        <taxon>Bacillati</taxon>
        <taxon>Actinomycetota</taxon>
        <taxon>Actinomycetes</taxon>
        <taxon>Kitasatosporales</taxon>
        <taxon>Streptomycetaceae</taxon>
        <taxon>Streptomyces</taxon>
    </lineage>
</organism>
<feature type="domain" description="Putative sensor" evidence="3">
    <location>
        <begin position="40"/>
        <end position="96"/>
    </location>
</feature>
<dbReference type="EMBL" id="JBEPCU010001416">
    <property type="protein sequence ID" value="MER6983550.1"/>
    <property type="molecule type" value="Genomic_DNA"/>
</dbReference>
<evidence type="ECO:0000256" key="2">
    <source>
        <dbReference type="SAM" id="Phobius"/>
    </source>
</evidence>
<comment type="caution">
    <text evidence="4">The sequence shown here is derived from an EMBL/GenBank/DDBJ whole genome shotgun (WGS) entry which is preliminary data.</text>
</comment>
<protein>
    <submittedName>
        <fullName evidence="4">Sensor domain-containing protein</fullName>
    </submittedName>
</protein>
<proteinExistence type="predicted"/>
<feature type="transmembrane region" description="Helical" evidence="2">
    <location>
        <begin position="49"/>
        <end position="82"/>
    </location>
</feature>
<dbReference type="Pfam" id="PF13796">
    <property type="entry name" value="Sensor"/>
    <property type="match status" value="1"/>
</dbReference>
<evidence type="ECO:0000313" key="5">
    <source>
        <dbReference type="Proteomes" id="UP001458415"/>
    </source>
</evidence>
<keyword evidence="2" id="KW-0472">Membrane</keyword>
<name>A0ABV1WH88_9ACTN</name>
<evidence type="ECO:0000313" key="4">
    <source>
        <dbReference type="EMBL" id="MER6983550.1"/>
    </source>
</evidence>
<accession>A0ABV1WH88</accession>
<dbReference type="Proteomes" id="UP001458415">
    <property type="component" value="Unassembled WGS sequence"/>
</dbReference>
<keyword evidence="5" id="KW-1185">Reference proteome</keyword>
<reference evidence="4 5" key="1">
    <citation type="submission" date="2024-06" db="EMBL/GenBank/DDBJ databases">
        <title>The Natural Products Discovery Center: Release of the First 8490 Sequenced Strains for Exploring Actinobacteria Biosynthetic Diversity.</title>
        <authorList>
            <person name="Kalkreuter E."/>
            <person name="Kautsar S.A."/>
            <person name="Yang D."/>
            <person name="Bader C.D."/>
            <person name="Teijaro C.N."/>
            <person name="Fluegel L."/>
            <person name="Davis C.M."/>
            <person name="Simpson J.R."/>
            <person name="Lauterbach L."/>
            <person name="Steele A.D."/>
            <person name="Gui C."/>
            <person name="Meng S."/>
            <person name="Li G."/>
            <person name="Viehrig K."/>
            <person name="Ye F."/>
            <person name="Su P."/>
            <person name="Kiefer A.F."/>
            <person name="Nichols A."/>
            <person name="Cepeda A.J."/>
            <person name="Yan W."/>
            <person name="Fan B."/>
            <person name="Jiang Y."/>
            <person name="Adhikari A."/>
            <person name="Zheng C.-J."/>
            <person name="Schuster L."/>
            <person name="Cowan T.M."/>
            <person name="Smanski M.J."/>
            <person name="Chevrette M.G."/>
            <person name="De Carvalho L.P.S."/>
            <person name="Shen B."/>
        </authorList>
    </citation>
    <scope>NUCLEOTIDE SEQUENCE [LARGE SCALE GENOMIC DNA]</scope>
    <source>
        <strain evidence="4 5">NPDC000634</strain>
    </source>
</reference>
<dbReference type="InterPro" id="IPR025828">
    <property type="entry name" value="Put_sensor_dom"/>
</dbReference>
<feature type="region of interest" description="Disordered" evidence="1">
    <location>
        <begin position="1"/>
        <end position="22"/>
    </location>
</feature>
<gene>
    <name evidence="4" type="ORF">ABT317_43030</name>
</gene>
<keyword evidence="2" id="KW-1133">Transmembrane helix</keyword>